<accession>A0A1H6F2L9</accession>
<organism evidence="1 2">
    <name type="scientific">Nonomuraea solani</name>
    <dbReference type="NCBI Taxonomy" id="1144553"/>
    <lineage>
        <taxon>Bacteria</taxon>
        <taxon>Bacillati</taxon>
        <taxon>Actinomycetota</taxon>
        <taxon>Actinomycetes</taxon>
        <taxon>Streptosporangiales</taxon>
        <taxon>Streptosporangiaceae</taxon>
        <taxon>Nonomuraea</taxon>
    </lineage>
</organism>
<sequence>MAEVTAVRDMVTAFTDIDERHGGQHGRTALIQYLCDDVAALCRGRFRTDQVRQQMLSAAARAVHLAGWKAYDAGQQGLAQRYYLWSYKLAVESGVTSQDAFVMRTMAMQGLKLNRPEHCEGLAATALSCAKGKVDPATEALFRITHANTLATSGQRREAIEETQRAHDLLARGQDADLPFWAQAWGPPEGTVWSRSAKVFQALGDLRNAAEQYGRAAACRPATTYARIVALDLVAEAELLLAQGSIDHACATWWRAMDRMDGVASARTRKAITHMRRDLSRFRNRGLRSAQQLDKRAMEFLRA</sequence>
<keyword evidence="2" id="KW-1185">Reference proteome</keyword>
<dbReference type="OrthoDB" id="3213425at2"/>
<dbReference type="Gene3D" id="1.25.40.10">
    <property type="entry name" value="Tetratricopeptide repeat domain"/>
    <property type="match status" value="1"/>
</dbReference>
<evidence type="ECO:0008006" key="3">
    <source>
        <dbReference type="Google" id="ProtNLM"/>
    </source>
</evidence>
<evidence type="ECO:0000313" key="1">
    <source>
        <dbReference type="EMBL" id="SEH03459.1"/>
    </source>
</evidence>
<dbReference type="InterPro" id="IPR011990">
    <property type="entry name" value="TPR-like_helical_dom_sf"/>
</dbReference>
<reference evidence="1 2" key="1">
    <citation type="submission" date="2016-10" db="EMBL/GenBank/DDBJ databases">
        <authorList>
            <person name="de Groot N.N."/>
        </authorList>
    </citation>
    <scope>NUCLEOTIDE SEQUENCE [LARGE SCALE GENOMIC DNA]</scope>
    <source>
        <strain evidence="1 2">CGMCC 4.7037</strain>
    </source>
</reference>
<dbReference type="Proteomes" id="UP000236732">
    <property type="component" value="Unassembled WGS sequence"/>
</dbReference>
<proteinExistence type="predicted"/>
<evidence type="ECO:0000313" key="2">
    <source>
        <dbReference type="Proteomes" id="UP000236732"/>
    </source>
</evidence>
<dbReference type="RefSeq" id="WP_103964437.1">
    <property type="nucleotide sequence ID" value="NZ_FNVT01000037.1"/>
</dbReference>
<name>A0A1H6F2L9_9ACTN</name>
<dbReference type="EMBL" id="FNVT01000037">
    <property type="protein sequence ID" value="SEH03459.1"/>
    <property type="molecule type" value="Genomic_DNA"/>
</dbReference>
<protein>
    <recommendedName>
        <fullName evidence="3">Tetratricopeptide repeat-containing protein</fullName>
    </recommendedName>
</protein>
<gene>
    <name evidence="1" type="ORF">SAMN05444920_13719</name>
</gene>
<dbReference type="SUPFAM" id="SSF48452">
    <property type="entry name" value="TPR-like"/>
    <property type="match status" value="1"/>
</dbReference>
<dbReference type="AlphaFoldDB" id="A0A1H6F2L9"/>